<keyword evidence="4" id="KW-0540">Nuclease</keyword>
<evidence type="ECO:0000313" key="10">
    <source>
        <dbReference type="RefSeq" id="XP_058975160.1"/>
    </source>
</evidence>
<name>A0ABM3UNP9_MUSDO</name>
<comment type="subcellular location">
    <subcellularLocation>
        <location evidence="2">Nucleus</location>
    </subcellularLocation>
</comment>
<keyword evidence="5" id="KW-0479">Metal-binding</keyword>
<evidence type="ECO:0000259" key="8">
    <source>
        <dbReference type="Pfam" id="PF13359"/>
    </source>
</evidence>
<dbReference type="RefSeq" id="XP_058980900.1">
    <property type="nucleotide sequence ID" value="XM_059124917.1"/>
</dbReference>
<sequence>MNISVALFFMDDEEEVQNVPRRHLRDASNLFEVPNNQFVANFRVSKEVFRALLDMMEEKWVAGCRTTQIRPDLKLGTFLRFLATGSYQQNLGNEALTSTAKSTVSRTIAECLQIFEDHICGQWIKKPTLTEERNTMEAFYERTMFPGIVGCVDGTHIRIKSPGDELKALYYNRKGYYSINAMVICDHKMRITFVDARHPGSNHDAFVWERSDPDKCMQREFDNGKRNFWILGDGGYKLKPFLMTPYRSPRDVAEKKFNKRHASARNVIERCFGVLKNRFRCIIGSRGLHYDAAKVVQIINACCALHNMCIHYRSEEPPGDVIDDDLEDEVDDNNDLESRADAIRRKIAINL</sequence>
<evidence type="ECO:0000256" key="1">
    <source>
        <dbReference type="ARBA" id="ARBA00001968"/>
    </source>
</evidence>
<feature type="domain" description="DDE Tnp4" evidence="8">
    <location>
        <begin position="152"/>
        <end position="307"/>
    </location>
</feature>
<dbReference type="PANTHER" id="PTHR22930">
    <property type="match status" value="1"/>
</dbReference>
<keyword evidence="9" id="KW-1185">Reference proteome</keyword>
<evidence type="ECO:0000313" key="13">
    <source>
        <dbReference type="RefSeq" id="XP_058988022.1"/>
    </source>
</evidence>
<evidence type="ECO:0000313" key="11">
    <source>
        <dbReference type="RefSeq" id="XP_058976140.1"/>
    </source>
</evidence>
<evidence type="ECO:0000256" key="3">
    <source>
        <dbReference type="ARBA" id="ARBA00006958"/>
    </source>
</evidence>
<dbReference type="RefSeq" id="XP_058976140.1">
    <property type="nucleotide sequence ID" value="XM_059120157.1"/>
</dbReference>
<dbReference type="Proteomes" id="UP001652621">
    <property type="component" value="Unplaced"/>
</dbReference>
<dbReference type="PANTHER" id="PTHR22930:SF289">
    <property type="entry name" value="DDE TNP4 DOMAIN-CONTAINING PROTEIN-RELATED"/>
    <property type="match status" value="1"/>
</dbReference>
<evidence type="ECO:0000256" key="2">
    <source>
        <dbReference type="ARBA" id="ARBA00004123"/>
    </source>
</evidence>
<keyword evidence="6" id="KW-0378">Hydrolase</keyword>
<reference evidence="10 11" key="1">
    <citation type="submission" date="2025-05" db="UniProtKB">
        <authorList>
            <consortium name="RefSeq"/>
        </authorList>
    </citation>
    <scope>IDENTIFICATION</scope>
    <source>
        <strain evidence="10 11">Aabys</strain>
        <tissue evidence="10 11">Whole body</tissue>
    </source>
</reference>
<evidence type="ECO:0000256" key="7">
    <source>
        <dbReference type="ARBA" id="ARBA00023242"/>
    </source>
</evidence>
<evidence type="ECO:0000256" key="6">
    <source>
        <dbReference type="ARBA" id="ARBA00022801"/>
    </source>
</evidence>
<dbReference type="RefSeq" id="XP_058975160.1">
    <property type="nucleotide sequence ID" value="XM_059119177.1"/>
</dbReference>
<dbReference type="InterPro" id="IPR045249">
    <property type="entry name" value="HARBI1-like"/>
</dbReference>
<dbReference type="GeneID" id="131801102"/>
<evidence type="ECO:0000313" key="9">
    <source>
        <dbReference type="Proteomes" id="UP001652621"/>
    </source>
</evidence>
<gene>
    <name evidence="10" type="primary">LOC131801102</name>
    <name evidence="12" type="synonym">LOC131800429</name>
    <name evidence="11" type="synonym">LOC131801414</name>
    <name evidence="13" type="synonym">LOC131807003</name>
</gene>
<comment type="similarity">
    <text evidence="3">Belongs to the HARBI1 family.</text>
</comment>
<accession>A0ABM3UNP9</accession>
<keyword evidence="7" id="KW-0539">Nucleus</keyword>
<protein>
    <submittedName>
        <fullName evidence="10 11">Nuclease HARBI1</fullName>
    </submittedName>
</protein>
<comment type="cofactor">
    <cofactor evidence="1">
        <name>a divalent metal cation</name>
        <dbReference type="ChEBI" id="CHEBI:60240"/>
    </cofactor>
</comment>
<dbReference type="InterPro" id="IPR027806">
    <property type="entry name" value="HARBI1_dom"/>
</dbReference>
<evidence type="ECO:0000256" key="4">
    <source>
        <dbReference type="ARBA" id="ARBA00022722"/>
    </source>
</evidence>
<proteinExistence type="inferred from homology"/>
<evidence type="ECO:0000313" key="12">
    <source>
        <dbReference type="RefSeq" id="XP_058980900.1"/>
    </source>
</evidence>
<dbReference type="RefSeq" id="XP_058988022.1">
    <property type="nucleotide sequence ID" value="XM_059132039.1"/>
</dbReference>
<evidence type="ECO:0000256" key="5">
    <source>
        <dbReference type="ARBA" id="ARBA00022723"/>
    </source>
</evidence>
<organism evidence="9 10">
    <name type="scientific">Musca domestica</name>
    <name type="common">House fly</name>
    <dbReference type="NCBI Taxonomy" id="7370"/>
    <lineage>
        <taxon>Eukaryota</taxon>
        <taxon>Metazoa</taxon>
        <taxon>Ecdysozoa</taxon>
        <taxon>Arthropoda</taxon>
        <taxon>Hexapoda</taxon>
        <taxon>Insecta</taxon>
        <taxon>Pterygota</taxon>
        <taxon>Neoptera</taxon>
        <taxon>Endopterygota</taxon>
        <taxon>Diptera</taxon>
        <taxon>Brachycera</taxon>
        <taxon>Muscomorpha</taxon>
        <taxon>Muscoidea</taxon>
        <taxon>Muscidae</taxon>
        <taxon>Musca</taxon>
    </lineage>
</organism>
<dbReference type="Pfam" id="PF13359">
    <property type="entry name" value="DDE_Tnp_4"/>
    <property type="match status" value="1"/>
</dbReference>